<protein>
    <recommendedName>
        <fullName evidence="4">Homeobox domain-containing protein</fullName>
    </recommendedName>
</protein>
<sequence>MRSWSGQLLTRRSAFLVDGVVRWNEDRAAAPADAAETSLHSYSGHLRHAFNQKSQRVLGLQMVEDFTKPAAYTGNRCELIGLEYLFRQTGSVFEGINLDPDLDPFPRLRMRGYNRMRRTPPSSHQIPPLPLWQLPSQVHQGLSHHLPLPKNVEARLVLSRTPQRSLNGLSERRVDRLISLWQRLSERDKERLAYPSRFQERQVKGHFNPAKGINTTCPGKQSLQRCILGVNSGPANWPDISRLVEAICSRLCRLHPAAARVRGIMRTRWSLIYVSVRETVLASPRLMAQTTIQLFELNQRTISQWFTRRQKQWERSVLEQGVSIVPAPAVAEQPLLPAKELSLVRLGQGQPFSYNLPEEQQPGPSNRGLPPPPTTQHQVSIHPNGVQEEEGGGGCYS</sequence>
<comment type="caution">
    <text evidence="2">The sequence shown here is derived from an EMBL/GenBank/DDBJ whole genome shotgun (WGS) entry which is preliminary data.</text>
</comment>
<evidence type="ECO:0000256" key="1">
    <source>
        <dbReference type="SAM" id="MobiDB-lite"/>
    </source>
</evidence>
<reference evidence="2 3" key="1">
    <citation type="submission" date="2021-06" db="EMBL/GenBank/DDBJ databases">
        <authorList>
            <person name="Palmer J.M."/>
        </authorList>
    </citation>
    <scope>NUCLEOTIDE SEQUENCE [LARGE SCALE GENOMIC DNA]</scope>
    <source>
        <strain evidence="2 3">GA_2019</strain>
        <tissue evidence="2">Muscle</tissue>
    </source>
</reference>
<gene>
    <name evidence="2" type="ORF">GOODEAATRI_020022</name>
</gene>
<name>A0ABV0NZI7_9TELE</name>
<evidence type="ECO:0000313" key="3">
    <source>
        <dbReference type="Proteomes" id="UP001476798"/>
    </source>
</evidence>
<proteinExistence type="predicted"/>
<dbReference type="PANTHER" id="PTHR47773">
    <property type="entry name" value="SI:DKEY-9I5.2-RELATED"/>
    <property type="match status" value="1"/>
</dbReference>
<keyword evidence="3" id="KW-1185">Reference proteome</keyword>
<dbReference type="EMBL" id="JAHRIO010051806">
    <property type="protein sequence ID" value="MEQ2175647.1"/>
    <property type="molecule type" value="Genomic_DNA"/>
</dbReference>
<evidence type="ECO:0008006" key="4">
    <source>
        <dbReference type="Google" id="ProtNLM"/>
    </source>
</evidence>
<dbReference type="Proteomes" id="UP001476798">
    <property type="component" value="Unassembled WGS sequence"/>
</dbReference>
<evidence type="ECO:0000313" key="2">
    <source>
        <dbReference type="EMBL" id="MEQ2175647.1"/>
    </source>
</evidence>
<dbReference type="PANTHER" id="PTHR47773:SF1">
    <property type="entry name" value="C2H2-TYPE DOMAIN-CONTAINING PROTEIN"/>
    <property type="match status" value="1"/>
</dbReference>
<organism evidence="2 3">
    <name type="scientific">Goodea atripinnis</name>
    <dbReference type="NCBI Taxonomy" id="208336"/>
    <lineage>
        <taxon>Eukaryota</taxon>
        <taxon>Metazoa</taxon>
        <taxon>Chordata</taxon>
        <taxon>Craniata</taxon>
        <taxon>Vertebrata</taxon>
        <taxon>Euteleostomi</taxon>
        <taxon>Actinopterygii</taxon>
        <taxon>Neopterygii</taxon>
        <taxon>Teleostei</taxon>
        <taxon>Neoteleostei</taxon>
        <taxon>Acanthomorphata</taxon>
        <taxon>Ovalentaria</taxon>
        <taxon>Atherinomorphae</taxon>
        <taxon>Cyprinodontiformes</taxon>
        <taxon>Goodeidae</taxon>
        <taxon>Goodea</taxon>
    </lineage>
</organism>
<feature type="region of interest" description="Disordered" evidence="1">
    <location>
        <begin position="352"/>
        <end position="397"/>
    </location>
</feature>
<accession>A0ABV0NZI7</accession>